<dbReference type="Gramene" id="MELO3C032584.2.1">
    <property type="protein sequence ID" value="MELO3C032584.2.1"/>
    <property type="gene ID" value="MELO3C032584.2"/>
</dbReference>
<accession>A0A9I9EE77</accession>
<dbReference type="EnsemblPlants" id="MELO3C032584.2.1">
    <property type="protein sequence ID" value="MELO3C032584.2.1"/>
    <property type="gene ID" value="MELO3C032584.2"/>
</dbReference>
<name>A0A9I9EE77_CUCME</name>
<protein>
    <submittedName>
        <fullName evidence="2">Uncharacterized protein</fullName>
    </submittedName>
</protein>
<dbReference type="AlphaFoldDB" id="A0A9I9EE77"/>
<evidence type="ECO:0000256" key="1">
    <source>
        <dbReference type="SAM" id="SignalP"/>
    </source>
</evidence>
<evidence type="ECO:0000313" key="2">
    <source>
        <dbReference type="EnsemblPlants" id="MELO3C032584.2.1"/>
    </source>
</evidence>
<reference evidence="2" key="1">
    <citation type="submission" date="2023-03" db="UniProtKB">
        <authorList>
            <consortium name="EnsemblPlants"/>
        </authorList>
    </citation>
    <scope>IDENTIFICATION</scope>
</reference>
<sequence length="41" mass="4902">MEMRRMGLRLGFLLSLFVVREGRNFEEEKGSVREEEMRGIL</sequence>
<feature type="chain" id="PRO_5039912766" evidence="1">
    <location>
        <begin position="23"/>
        <end position="41"/>
    </location>
</feature>
<organism evidence="2">
    <name type="scientific">Cucumis melo</name>
    <name type="common">Muskmelon</name>
    <dbReference type="NCBI Taxonomy" id="3656"/>
    <lineage>
        <taxon>Eukaryota</taxon>
        <taxon>Viridiplantae</taxon>
        <taxon>Streptophyta</taxon>
        <taxon>Embryophyta</taxon>
        <taxon>Tracheophyta</taxon>
        <taxon>Spermatophyta</taxon>
        <taxon>Magnoliopsida</taxon>
        <taxon>eudicotyledons</taxon>
        <taxon>Gunneridae</taxon>
        <taxon>Pentapetalae</taxon>
        <taxon>rosids</taxon>
        <taxon>fabids</taxon>
        <taxon>Cucurbitales</taxon>
        <taxon>Cucurbitaceae</taxon>
        <taxon>Benincaseae</taxon>
        <taxon>Cucumis</taxon>
    </lineage>
</organism>
<proteinExistence type="predicted"/>
<keyword evidence="1" id="KW-0732">Signal</keyword>
<feature type="signal peptide" evidence="1">
    <location>
        <begin position="1"/>
        <end position="22"/>
    </location>
</feature>